<keyword evidence="1" id="KW-0805">Transcription regulation</keyword>
<dbReference type="SMART" id="SM00347">
    <property type="entry name" value="HTH_MARR"/>
    <property type="match status" value="1"/>
</dbReference>
<keyword evidence="6" id="KW-1185">Reference proteome</keyword>
<comment type="caution">
    <text evidence="5">The sequence shown here is derived from an EMBL/GenBank/DDBJ whole genome shotgun (WGS) entry which is preliminary data.</text>
</comment>
<sequence>MSEFMDVYTRASKLVRTAMEAAMRQHGLHLGQNVVLAALWEQDGQTPGAIATATHVTTPTVVKMATRMTTAGLLTRRRDDQDNRLVRLYLTDAGRAMQQPIEEELRRIEAHITTGLTEAERKTLMVNLDTVARNAQTLPSAPIIDPC</sequence>
<dbReference type="SUPFAM" id="SSF46785">
    <property type="entry name" value="Winged helix' DNA-binding domain"/>
    <property type="match status" value="1"/>
</dbReference>
<dbReference type="EMBL" id="JAFLRJ010000211">
    <property type="protein sequence ID" value="MBO0514506.1"/>
    <property type="molecule type" value="Genomic_DNA"/>
</dbReference>
<dbReference type="GO" id="GO:0003700">
    <property type="term" value="F:DNA-binding transcription factor activity"/>
    <property type="evidence" value="ECO:0007669"/>
    <property type="project" value="InterPro"/>
</dbReference>
<evidence type="ECO:0000256" key="1">
    <source>
        <dbReference type="ARBA" id="ARBA00023015"/>
    </source>
</evidence>
<reference evidence="5" key="1">
    <citation type="submission" date="2021-03" db="EMBL/GenBank/DDBJ databases">
        <title>Streptomyces poriferae sp. nov., a novel marine sponge-derived Actinobacteria species with anti-MRSA activity.</title>
        <authorList>
            <person name="Sandoval-Powers M."/>
            <person name="Kralova S."/>
            <person name="Nguyen G.-S."/>
            <person name="Fawwal D."/>
            <person name="Degnes K."/>
            <person name="Klinkenberg G."/>
            <person name="Sletta H."/>
            <person name="Wentzel A."/>
            <person name="Liles M.R."/>
        </authorList>
    </citation>
    <scope>NUCLEOTIDE SEQUENCE</scope>
    <source>
        <strain evidence="5">DSM 41794</strain>
    </source>
</reference>
<name>A0A939F8E2_9ACTN</name>
<dbReference type="PRINTS" id="PR00598">
    <property type="entry name" value="HTHMARR"/>
</dbReference>
<dbReference type="PANTHER" id="PTHR42756">
    <property type="entry name" value="TRANSCRIPTIONAL REGULATOR, MARR"/>
    <property type="match status" value="1"/>
</dbReference>
<dbReference type="PROSITE" id="PS50995">
    <property type="entry name" value="HTH_MARR_2"/>
    <property type="match status" value="1"/>
</dbReference>
<proteinExistence type="predicted"/>
<evidence type="ECO:0000259" key="4">
    <source>
        <dbReference type="PROSITE" id="PS50995"/>
    </source>
</evidence>
<evidence type="ECO:0000313" key="5">
    <source>
        <dbReference type="EMBL" id="MBO0514506.1"/>
    </source>
</evidence>
<organism evidence="5 6">
    <name type="scientific">Streptomyces beijiangensis</name>
    <dbReference type="NCBI Taxonomy" id="163361"/>
    <lineage>
        <taxon>Bacteria</taxon>
        <taxon>Bacillati</taxon>
        <taxon>Actinomycetota</taxon>
        <taxon>Actinomycetes</taxon>
        <taxon>Kitasatosporales</taxon>
        <taxon>Streptomycetaceae</taxon>
        <taxon>Streptomyces</taxon>
    </lineage>
</organism>
<evidence type="ECO:0000256" key="3">
    <source>
        <dbReference type="ARBA" id="ARBA00023163"/>
    </source>
</evidence>
<dbReference type="PANTHER" id="PTHR42756:SF1">
    <property type="entry name" value="TRANSCRIPTIONAL REPRESSOR OF EMRAB OPERON"/>
    <property type="match status" value="1"/>
</dbReference>
<dbReference type="AlphaFoldDB" id="A0A939F8E2"/>
<dbReference type="Proteomes" id="UP000664167">
    <property type="component" value="Unassembled WGS sequence"/>
</dbReference>
<evidence type="ECO:0000256" key="2">
    <source>
        <dbReference type="ARBA" id="ARBA00023125"/>
    </source>
</evidence>
<feature type="domain" description="HTH marR-type" evidence="4">
    <location>
        <begin position="1"/>
        <end position="133"/>
    </location>
</feature>
<dbReference type="GO" id="GO:0003677">
    <property type="term" value="F:DNA binding"/>
    <property type="evidence" value="ECO:0007669"/>
    <property type="project" value="UniProtKB-KW"/>
</dbReference>
<dbReference type="InterPro" id="IPR036388">
    <property type="entry name" value="WH-like_DNA-bd_sf"/>
</dbReference>
<dbReference type="InterPro" id="IPR036390">
    <property type="entry name" value="WH_DNA-bd_sf"/>
</dbReference>
<gene>
    <name evidence="5" type="ORF">J0695_22315</name>
</gene>
<accession>A0A939F8E2</accession>
<keyword evidence="2" id="KW-0238">DNA-binding</keyword>
<dbReference type="InterPro" id="IPR000835">
    <property type="entry name" value="HTH_MarR-typ"/>
</dbReference>
<protein>
    <submittedName>
        <fullName evidence="5">MarR family transcriptional regulator</fullName>
    </submittedName>
</protein>
<dbReference type="Pfam" id="PF01047">
    <property type="entry name" value="MarR"/>
    <property type="match status" value="1"/>
</dbReference>
<dbReference type="RefSeq" id="WP_206963905.1">
    <property type="nucleotide sequence ID" value="NZ_BAAAJJ010000030.1"/>
</dbReference>
<keyword evidence="3" id="KW-0804">Transcription</keyword>
<dbReference type="Gene3D" id="1.10.10.10">
    <property type="entry name" value="Winged helix-like DNA-binding domain superfamily/Winged helix DNA-binding domain"/>
    <property type="match status" value="1"/>
</dbReference>
<evidence type="ECO:0000313" key="6">
    <source>
        <dbReference type="Proteomes" id="UP000664167"/>
    </source>
</evidence>